<sequence>MATDSSDRLSIKHLLFTKAIPNYVIPEPTAGYKTYPCIDCGDRCKLLSHIRSHAFKTATINVSDLKVDPLPSSYFDNLAAKHANTLNSNKETTVLNAATPKNLHQAKVKKISKFCCIECKKEVTCSSQIYKDRAKHLMQYTNKVHSCPVCLFAMPTVCGLKTHLRLHTSSPPYCCPECGINLSKRMIQYPYTHDCEGFRMMRATARYKCPIEGCYLFHPNEYKAHMKNNHIKKVYKCPMCVVACFNETTITKHLASHQTEAKALIFFQCEMCPGRLVLQTQMDNHLRGHITNSAFVYPCWACGQIFREVRILLKHHSHYHSQAAKSIAMEGSVSKQTSDATLKETDKTNVTYRVVKRCDKCKRSFTYKCKYEQIAVLPNECPFKCSALKESTTQITTEESPIDDCPTETTIKCHLCKKDVSENWEELKRHYASDHKNFKCLDAKLILNKIDVKKYNRKKRRANQRRLKRALKNRRCHKVSQLTTSRPPILEIVASPSCSSNPLACKKCGHESVSKETLEEHLMGHRDPGMAYQCMECGQCFAVKPSFTTHLLVQHGISDVDEYVNIKHCYNADALLKNNFTIDKCEIEEPLRENQCQICREQFDNTEDLEKHFRVHGMAFLKKNSSGKTNSPWQTGALLYRIGTIGGVLCRRPRSTLSRAEPANLSVYCGGHIKAVAAFAHRMRPTTVFFALLRSPHAACGKQLSVIAALQIG</sequence>
<evidence type="ECO:0000313" key="2">
    <source>
        <dbReference type="Proteomes" id="UP001064048"/>
    </source>
</evidence>
<organism evidence="1 2">
    <name type="scientific">Choristoneura fumiferana</name>
    <name type="common">Spruce budworm moth</name>
    <name type="synonym">Archips fumiferana</name>
    <dbReference type="NCBI Taxonomy" id="7141"/>
    <lineage>
        <taxon>Eukaryota</taxon>
        <taxon>Metazoa</taxon>
        <taxon>Ecdysozoa</taxon>
        <taxon>Arthropoda</taxon>
        <taxon>Hexapoda</taxon>
        <taxon>Insecta</taxon>
        <taxon>Pterygota</taxon>
        <taxon>Neoptera</taxon>
        <taxon>Endopterygota</taxon>
        <taxon>Lepidoptera</taxon>
        <taxon>Glossata</taxon>
        <taxon>Ditrysia</taxon>
        <taxon>Tortricoidea</taxon>
        <taxon>Tortricidae</taxon>
        <taxon>Tortricinae</taxon>
        <taxon>Choristoneura</taxon>
    </lineage>
</organism>
<protein>
    <submittedName>
        <fullName evidence="1">Uncharacterized protein</fullName>
    </submittedName>
</protein>
<dbReference type="EMBL" id="CM046118">
    <property type="protein sequence ID" value="KAI8438538.1"/>
    <property type="molecule type" value="Genomic_DNA"/>
</dbReference>
<accession>A0ACC0KQ01</accession>
<evidence type="ECO:0000313" key="1">
    <source>
        <dbReference type="EMBL" id="KAI8438538.1"/>
    </source>
</evidence>
<gene>
    <name evidence="1" type="ORF">MSG28_011011</name>
</gene>
<name>A0ACC0KQ01_CHOFU</name>
<proteinExistence type="predicted"/>
<dbReference type="Proteomes" id="UP001064048">
    <property type="component" value="Chromosome 18"/>
</dbReference>
<reference evidence="1 2" key="1">
    <citation type="journal article" date="2022" name="Genome Biol. Evol.">
        <title>The Spruce Budworm Genome: Reconstructing the Evolutionary History of Antifreeze Proteins.</title>
        <authorList>
            <person name="Beliveau C."/>
            <person name="Gagne P."/>
            <person name="Picq S."/>
            <person name="Vernygora O."/>
            <person name="Keeling C.I."/>
            <person name="Pinkney K."/>
            <person name="Doucet D."/>
            <person name="Wen F."/>
            <person name="Johnston J.S."/>
            <person name="Maaroufi H."/>
            <person name="Boyle B."/>
            <person name="Laroche J."/>
            <person name="Dewar K."/>
            <person name="Juretic N."/>
            <person name="Blackburn G."/>
            <person name="Nisole A."/>
            <person name="Brunet B."/>
            <person name="Brandao M."/>
            <person name="Lumley L."/>
            <person name="Duan J."/>
            <person name="Quan G."/>
            <person name="Lucarotti C.J."/>
            <person name="Roe A.D."/>
            <person name="Sperling F.A.H."/>
            <person name="Levesque R.C."/>
            <person name="Cusson M."/>
        </authorList>
    </citation>
    <scope>NUCLEOTIDE SEQUENCE [LARGE SCALE GENOMIC DNA]</scope>
    <source>
        <strain evidence="1">Glfc:IPQL:Cfum</strain>
    </source>
</reference>
<keyword evidence="2" id="KW-1185">Reference proteome</keyword>
<comment type="caution">
    <text evidence="1">The sequence shown here is derived from an EMBL/GenBank/DDBJ whole genome shotgun (WGS) entry which is preliminary data.</text>
</comment>